<gene>
    <name evidence="5" type="primary">blaI</name>
    <name evidence="5" type="ORF">STSP2_03189</name>
</gene>
<dbReference type="STRING" id="1936003.STSP2_03189"/>
<dbReference type="InterPro" id="IPR005650">
    <property type="entry name" value="BlaI_family"/>
</dbReference>
<dbReference type="PIRSF" id="PIRSF019455">
    <property type="entry name" value="CopR_AtkY"/>
    <property type="match status" value="1"/>
</dbReference>
<evidence type="ECO:0000313" key="6">
    <source>
        <dbReference type="Proteomes" id="UP000189674"/>
    </source>
</evidence>
<dbReference type="InterPro" id="IPR036390">
    <property type="entry name" value="WH_DNA-bd_sf"/>
</dbReference>
<proteinExistence type="inferred from homology"/>
<accession>A0A1U9NQI5</accession>
<evidence type="ECO:0000256" key="1">
    <source>
        <dbReference type="ARBA" id="ARBA00011046"/>
    </source>
</evidence>
<keyword evidence="6" id="KW-1185">Reference proteome</keyword>
<dbReference type="AlphaFoldDB" id="A0A1U9NQI5"/>
<name>A0A1U9NQI5_9BACT</name>
<protein>
    <submittedName>
        <fullName evidence="5">Regulatory protein BlaI</fullName>
    </submittedName>
</protein>
<dbReference type="OrthoDB" id="276583at2"/>
<dbReference type="Proteomes" id="UP000189674">
    <property type="component" value="Chromosome"/>
</dbReference>
<dbReference type="Gene3D" id="1.10.4040.10">
    <property type="entry name" value="Penicillinase repressor domain"/>
    <property type="match status" value="1"/>
</dbReference>
<dbReference type="KEGG" id="alus:STSP2_03189"/>
<evidence type="ECO:0000313" key="5">
    <source>
        <dbReference type="EMBL" id="AQT69988.1"/>
    </source>
</evidence>
<keyword evidence="4" id="KW-0804">Transcription</keyword>
<dbReference type="RefSeq" id="WP_146663621.1">
    <property type="nucleotide sequence ID" value="NZ_CP019791.1"/>
</dbReference>
<dbReference type="GO" id="GO:0003677">
    <property type="term" value="F:DNA binding"/>
    <property type="evidence" value="ECO:0007669"/>
    <property type="project" value="UniProtKB-KW"/>
</dbReference>
<dbReference type="EMBL" id="CP019791">
    <property type="protein sequence ID" value="AQT69988.1"/>
    <property type="molecule type" value="Genomic_DNA"/>
</dbReference>
<dbReference type="GO" id="GO:0045892">
    <property type="term" value="P:negative regulation of DNA-templated transcription"/>
    <property type="evidence" value="ECO:0007669"/>
    <property type="project" value="InterPro"/>
</dbReference>
<keyword evidence="3" id="KW-0238">DNA-binding</keyword>
<evidence type="ECO:0000256" key="3">
    <source>
        <dbReference type="ARBA" id="ARBA00023125"/>
    </source>
</evidence>
<keyword evidence="2" id="KW-0805">Transcription regulation</keyword>
<reference evidence="6" key="1">
    <citation type="submission" date="2017-02" db="EMBL/GenBank/DDBJ databases">
        <title>Comparative genomics and description of representatives of a novel lineage of planctomycetes thriving in anoxic sediments.</title>
        <authorList>
            <person name="Spring S."/>
            <person name="Bunk B."/>
            <person name="Sproer C."/>
        </authorList>
    </citation>
    <scope>NUCLEOTIDE SEQUENCE [LARGE SCALE GENOMIC DNA]</scope>
    <source>
        <strain evidence="6">ST-NAGAB-D1</strain>
    </source>
</reference>
<dbReference type="InterPro" id="IPR036388">
    <property type="entry name" value="WH-like_DNA-bd_sf"/>
</dbReference>
<evidence type="ECO:0000256" key="2">
    <source>
        <dbReference type="ARBA" id="ARBA00023015"/>
    </source>
</evidence>
<dbReference type="Gene3D" id="1.10.10.10">
    <property type="entry name" value="Winged helix-like DNA-binding domain superfamily/Winged helix DNA-binding domain"/>
    <property type="match status" value="1"/>
</dbReference>
<organism evidence="5 6">
    <name type="scientific">Anaerohalosphaera lusitana</name>
    <dbReference type="NCBI Taxonomy" id="1936003"/>
    <lineage>
        <taxon>Bacteria</taxon>
        <taxon>Pseudomonadati</taxon>
        <taxon>Planctomycetota</taxon>
        <taxon>Phycisphaerae</taxon>
        <taxon>Sedimentisphaerales</taxon>
        <taxon>Anaerohalosphaeraceae</taxon>
        <taxon>Anaerohalosphaera</taxon>
    </lineage>
</organism>
<comment type="similarity">
    <text evidence="1">Belongs to the BlaI transcriptional regulatory family.</text>
</comment>
<dbReference type="SUPFAM" id="SSF46785">
    <property type="entry name" value="Winged helix' DNA-binding domain"/>
    <property type="match status" value="1"/>
</dbReference>
<dbReference type="Pfam" id="PF03965">
    <property type="entry name" value="Penicillinase_R"/>
    <property type="match status" value="1"/>
</dbReference>
<evidence type="ECO:0000256" key="4">
    <source>
        <dbReference type="ARBA" id="ARBA00023163"/>
    </source>
</evidence>
<sequence length="130" mass="14729">MPRKQSQKENSRPSELELQVLSVLWDKGPASVRDVMNSLPDGKQRAYTSVLSVMQVMEKKRLLTHTRQGNTHIYKPTKPRRAVVDPLMKRLASNIFNGSKVSMVQSLLGSEKLTDAELAKLEQLIESKKK</sequence>